<dbReference type="SUPFAM" id="SSF57829">
    <property type="entry name" value="Zn-binding ribosomal proteins"/>
    <property type="match status" value="1"/>
</dbReference>
<dbReference type="VEuPathDB" id="FungiDB:PSTT_16561"/>
<comment type="caution">
    <text evidence="4">The sequence shown here is derived from an EMBL/GenBank/DDBJ whole genome shotgun (WGS) entry which is preliminary data.</text>
</comment>
<dbReference type="GO" id="GO:0006412">
    <property type="term" value="P:translation"/>
    <property type="evidence" value="ECO:0007669"/>
    <property type="project" value="InterPro"/>
</dbReference>
<evidence type="ECO:0000313" key="4">
    <source>
        <dbReference type="EMBL" id="POV94922.1"/>
    </source>
</evidence>
<dbReference type="VEuPathDB" id="FungiDB:PSHT_14182"/>
<accession>A0A2S4UCB7</accession>
<dbReference type="GO" id="GO:0003735">
    <property type="term" value="F:structural constituent of ribosome"/>
    <property type="evidence" value="ECO:0007669"/>
    <property type="project" value="InterPro"/>
</dbReference>
<organism evidence="4 5">
    <name type="scientific">Puccinia striiformis</name>
    <dbReference type="NCBI Taxonomy" id="27350"/>
    <lineage>
        <taxon>Eukaryota</taxon>
        <taxon>Fungi</taxon>
        <taxon>Dikarya</taxon>
        <taxon>Basidiomycota</taxon>
        <taxon>Pucciniomycotina</taxon>
        <taxon>Pucciniomycetes</taxon>
        <taxon>Pucciniales</taxon>
        <taxon>Pucciniaceae</taxon>
        <taxon>Puccinia</taxon>
    </lineage>
</organism>
<dbReference type="AlphaFoldDB" id="A0A2S4UCB7"/>
<evidence type="ECO:0000256" key="2">
    <source>
        <dbReference type="ARBA" id="ARBA00022980"/>
    </source>
</evidence>
<name>A0A2S4UCB7_9BASI</name>
<dbReference type="GO" id="GO:0015934">
    <property type="term" value="C:large ribosomal subunit"/>
    <property type="evidence" value="ECO:0007669"/>
    <property type="project" value="InterPro"/>
</dbReference>
<dbReference type="InterPro" id="IPR002677">
    <property type="entry name" value="Ribosomal_bL32"/>
</dbReference>
<protein>
    <submittedName>
        <fullName evidence="4">Uncharacterized protein</fullName>
    </submittedName>
</protein>
<gene>
    <name evidence="4" type="ORF">PSTT_16561</name>
</gene>
<keyword evidence="5" id="KW-1185">Reference proteome</keyword>
<dbReference type="EMBL" id="PKSL01000379">
    <property type="protein sequence ID" value="POV94922.1"/>
    <property type="molecule type" value="Genomic_DNA"/>
</dbReference>
<sequence length="156" mass="17279">MASMSYNSILLATTIRRTELTRGILFSLARPTTQAIEGRTTELTTCSSNWINQTLLSLKDTFNTISASISDYHLSWSNNSRTVSSIIDPNSFYGLGGLLKAVPKKKVSHSRKRMRSAHKGIQPTTGKSHVISLSLSIESKSETLSPSFFILFAFFQ</sequence>
<dbReference type="Pfam" id="PF01783">
    <property type="entry name" value="Ribosomal_L32p"/>
    <property type="match status" value="1"/>
</dbReference>
<evidence type="ECO:0000256" key="1">
    <source>
        <dbReference type="ARBA" id="ARBA00008560"/>
    </source>
</evidence>
<comment type="similarity">
    <text evidence="1">Belongs to the bacterial ribosomal protein bL32 family.</text>
</comment>
<reference evidence="4" key="1">
    <citation type="submission" date="2017-12" db="EMBL/GenBank/DDBJ databases">
        <title>Gene loss provides genomic basis for host adaptation in cereal stripe rust fungi.</title>
        <authorList>
            <person name="Xia C."/>
        </authorList>
    </citation>
    <scope>NUCLEOTIDE SEQUENCE [LARGE SCALE GENOMIC DNA]</scope>
    <source>
        <strain evidence="4">93-210</strain>
    </source>
</reference>
<dbReference type="InterPro" id="IPR011332">
    <property type="entry name" value="Ribosomal_zn-bd"/>
</dbReference>
<dbReference type="Proteomes" id="UP000239156">
    <property type="component" value="Unassembled WGS sequence"/>
</dbReference>
<keyword evidence="2" id="KW-0689">Ribosomal protein</keyword>
<proteinExistence type="inferred from homology"/>
<evidence type="ECO:0000256" key="3">
    <source>
        <dbReference type="ARBA" id="ARBA00023274"/>
    </source>
</evidence>
<evidence type="ECO:0000313" key="5">
    <source>
        <dbReference type="Proteomes" id="UP000239156"/>
    </source>
</evidence>
<keyword evidence="3" id="KW-0687">Ribonucleoprotein</keyword>